<feature type="compositionally biased region" description="Low complexity" evidence="1">
    <location>
        <begin position="1837"/>
        <end position="1848"/>
    </location>
</feature>
<feature type="region of interest" description="Disordered" evidence="1">
    <location>
        <begin position="1206"/>
        <end position="1237"/>
    </location>
</feature>
<name>A0AAD5LCH7_9CRUS</name>
<evidence type="ECO:0000313" key="5">
    <source>
        <dbReference type="Proteomes" id="UP000820818"/>
    </source>
</evidence>
<feature type="compositionally biased region" description="Polar residues" evidence="1">
    <location>
        <begin position="2732"/>
        <end position="2751"/>
    </location>
</feature>
<feature type="region of interest" description="Disordered" evidence="1">
    <location>
        <begin position="2196"/>
        <end position="2235"/>
    </location>
</feature>
<keyword evidence="2" id="KW-0732">Signal</keyword>
<feature type="region of interest" description="Disordered" evidence="1">
    <location>
        <begin position="702"/>
        <end position="735"/>
    </location>
</feature>
<dbReference type="GO" id="GO:0005975">
    <property type="term" value="P:carbohydrate metabolic process"/>
    <property type="evidence" value="ECO:0007669"/>
    <property type="project" value="InterPro"/>
</dbReference>
<feature type="compositionally biased region" description="Low complexity" evidence="1">
    <location>
        <begin position="1449"/>
        <end position="1466"/>
    </location>
</feature>
<sequence>MVCLSRLVGFTLILFAFTANGVQTGGPLLACHVPLEVKIFADSSYQALSADLKPCTHIILSSVNALFLPTSNASLASILVNEKRSLELLKQQTPEAEFSFSLRSTNTVPATWNLKTIFNRTSSIPLLVEFLRVNKLKSFDIAWDLIQSTQDYGPQLKSLKATLGKEGFNLTTTIGVEVDRIDAFHVTKIASIVDRIFLVSSYNRHYSGSRYPLTEKKVEQAFDALELNEGTFLKLYSTLNLSWKKIVVGLSLKTLVWKLNIGTIMGTQFNQYQAVLQLQSYYESCKTVNSSWRIQHQSPSPFYQLALAPTNDQWMIHVDPLTLGRRVDLLKQYGFGGDDFAGICNPKVKIYPIIEQAGRSIRNVNVTVPFPNIDVNNGFCIPFLGLTNECKGAFNLGTPNISTKSLEFTTPSTVPVTRTTFPVANNTTPTRESSQYVAETGVTMPSSSTSGATIDLAPSWAQVADAENLVRTRRSSVSSSDMGTEPSYSYLRPPGFDLVDIAPSFSSSNSEFGLPAPKSLTNVTPNIVREASEGKIDPSRDHPTYLSDVVATMISQTLELPGTAGNQAVLAIQEPTQSAADIVSSKLLSWKLEIPTAVPPVSTSLPGLDTFTEIEPRSVTALQNSIENGAPVASVTPTSEVDRMTDSTIVSTVSSSQATITSSFQIEVESSSKFDLQVEATTDVTTYASDSTENTVLSSKAELDLHHSSTTTPQVAIDQEPTASSQYSGSVGDPVEQVTPELSTLLTDNYQESSTDAPMNSAKFDVTDLKYETPVLQEVVTPSVQEVKNDDESTSAIEISTEYPSSTLPSKALFSTTATDTSVSDVFSSISSLAFDLVDPSSTATSTEEQERLVSSASLVSEEDEPPTSNINFSTMYVTPIALEVDGEMESEKIASSNNTFSIQEGNAPEETFSSETPLIHSTVYDPSSVKDSLPEHPGMAGKTEDPSTVVDDVSPTKEVASVFEESVESSLPSQIFFSNVEPIFPLNLMDVDSTSSIPDTTETSPELSSSGPSSSMTPIEETSFSILLDFSTSETPTLLDVSTAAIESTDQNSGTSKEDQDPLFGQSQSEMTSAIDLNENQYTEPFQEASSDEPAVPFHTTTIDVEMTDISTGDEVNLPADSIQPSSNEKISTIEFSPTTLQISTESSFPTSDFEGISSTTESISSFTVADTSTYLKPNIMESSTEERYYDSSLSDLKAAAEEVLSSNDLSTPDASTVADITSTENNPSSSLELADSEVSSSVADWNSPEVFTESGLLSSTSNSIEMMNVQTVGNKEIAALSSTSLSEEFGISKLSSISMETSTEDNFSLSSNEVSPTFEPIPHSSVEDTSSTLLFNIGDLSTTNSPSVPDDITARTRLVHEENEFVSSTVNSLYLEDSQTNFPSDKVDSSLVSFAVEENNIDTTLYADMSEATESVPVSTEEDSSHTVMKEHLSSTIYASLEQTPATLEENPPELTTESSTSGSVPVSADPSLLHSTPMEIKSSSIEVTPSNEEFAVVELSPTDTGTSTDGSSLISDEFSGTSELPSNFVDTSPVEFSMGHLNFLSENSVTFEEFAQTITAEEFQTLPISEEATTSTTVLMDEEDDRFTSKTILYSEDLQSNVPTEKTHSSDFPFEMSGSFEETLDLLETNPSLTDSPASFQPFSTSNELSGDFTSFEPSLSTTSPTEVQNLEPDLTTSVEELIEVSTPTPNFENEGLEDNSFLTLDEDGSGTPGFLIPTDQPHETVSPINLLPSSLIDTHLELVEDSFTSTLTSTQIADTSKSSTVSDISSKDVTFEGSTSLPIAVSFESIADATTFPSEPALELSTSSVLPLDYDVTVTSTTVWDNIFPEGSGDSLGSSSPLEDSFTDPSLPNLEATSTPEDGEGSAVSAITSSNEQFDISKSSPSILEVSTEGVTLMTDEFSGASELPHNHKGTSTFFTELSTDHLNSENSLTFSPNIQTLIEEKLSSSFLPTTSGIELLDKEPTTSHLLEDVLSNVPTEETRSSSVSFDMSVSLDGSVEQTLTPLKTSPLVVMAHSLTTTSLLPIDTSAESTEDFVPFGPSTSDSSSGFQLSTTPEEVELSTSAPNFENEGSAENSIVILEDEGSGAVTPGFLNATDQPIQTTNIISEIDSTANGVSLPFSLPVTSTSEAFHTYDGTPTSSVENTSTRRVSLNEQELANDLFTPISFSETTNPSPLSSSSGTSIALTSTTSEILSTENPSSQLPVSVSAGLQSTLESPTSLPSLAPDVPSSQSPIFDVVTVSLKPPPAYNMIASSTGVWNNLSSEGSASPLGSSSSTYSPSTSTTEINTPSISTYSTNSFPVTFGASLTPPISITSSEFLPSTTSRPATLPSFSSSTMAVSTASPDVVPSTSTNSAIVTSISPTAADIPTSTTVPPIINLWNLLIARITTANGIPFLANNVTSISPLSDGVTSALHNEELKGPTTSSIPSTNENSGNSAFVTRPFWLVTRPNGDSPLVLSTSQTFSKESKPTTVAITRTTTNAEPSVRTSTTESSIHSVADLILTRPVWLQGSTKPSKLTTNVGTTTRLSSPRTSSTEGRVSIIITYPYKPSKFNELSALHDVTSESTTSTTTPLPTTLPTDLIVNGNPNVKNCTEHAVHSSISSVTHNVVNKVIFQMNMTADMGNQLNSSFILDKWSEVMNQFLSSQLKAHQEEIQSSAICEAAGDSVLLKSLLCSNQSNSTKEERLPNLVQFIRHLAPAIIANLTKVMNLTEIQNSNVTEFEINHSSTTPSVKETSTESTVPISTESTTMSTLLMQHFTESFLLNLSTASVNNGSVSPLPTLNISLESLMENLTEQLKDTPLTDVISAVNRLSQNIPEGFLENLIQNNNSNSDVFFHHPIKVDSVKEDLATTQEHTSTSSTMIPTTEVHDVLQKDFWKTNRRSPFKMLQRVAGAGRVIPLSIGLSWRGTMKPVSSIFRSFAKPAAIRL</sequence>
<feature type="compositionally biased region" description="Polar residues" evidence="1">
    <location>
        <begin position="2520"/>
        <end position="2530"/>
    </location>
</feature>
<reference evidence="4 5" key="1">
    <citation type="submission" date="2022-05" db="EMBL/GenBank/DDBJ databases">
        <title>A multi-omics perspective on studying reproductive biology in Daphnia sinensis.</title>
        <authorList>
            <person name="Jia J."/>
        </authorList>
    </citation>
    <scope>NUCLEOTIDE SEQUENCE [LARGE SCALE GENOMIC DNA]</scope>
    <source>
        <strain evidence="4 5">WSL</strain>
    </source>
</reference>
<feature type="region of interest" description="Disordered" evidence="1">
    <location>
        <begin position="2270"/>
        <end position="2296"/>
    </location>
</feature>
<dbReference type="Gene3D" id="3.10.50.10">
    <property type="match status" value="1"/>
</dbReference>
<feature type="compositionally biased region" description="Low complexity" evidence="1">
    <location>
        <begin position="2270"/>
        <end position="2292"/>
    </location>
</feature>
<feature type="signal peptide" evidence="2">
    <location>
        <begin position="1"/>
        <end position="24"/>
    </location>
</feature>
<dbReference type="Gene3D" id="3.20.20.80">
    <property type="entry name" value="Glycosidases"/>
    <property type="match status" value="1"/>
</dbReference>
<feature type="region of interest" description="Disordered" evidence="1">
    <location>
        <begin position="926"/>
        <end position="952"/>
    </location>
</feature>
<proteinExistence type="predicted"/>
<dbReference type="InterPro" id="IPR029070">
    <property type="entry name" value="Chitinase_insertion_sf"/>
</dbReference>
<dbReference type="InterPro" id="IPR017853">
    <property type="entry name" value="GH"/>
</dbReference>
<feature type="region of interest" description="Disordered" evidence="1">
    <location>
        <begin position="1837"/>
        <end position="1872"/>
    </location>
</feature>
<keyword evidence="5" id="KW-1185">Reference proteome</keyword>
<feature type="compositionally biased region" description="Low complexity" evidence="1">
    <location>
        <begin position="2217"/>
        <end position="2230"/>
    </location>
</feature>
<comment type="caution">
    <text evidence="4">The sequence shown here is derived from an EMBL/GenBank/DDBJ whole genome shotgun (WGS) entry which is preliminary data.</text>
</comment>
<dbReference type="Proteomes" id="UP000820818">
    <property type="component" value="Linkage Group LG4"/>
</dbReference>
<dbReference type="EMBL" id="WJBH02000004">
    <property type="protein sequence ID" value="KAI9560170.1"/>
    <property type="molecule type" value="Genomic_DNA"/>
</dbReference>
<feature type="compositionally biased region" description="Low complexity" evidence="1">
    <location>
        <begin position="999"/>
        <end position="1019"/>
    </location>
</feature>
<accession>A0AAD5LCH7</accession>
<organism evidence="4 5">
    <name type="scientific">Daphnia sinensis</name>
    <dbReference type="NCBI Taxonomy" id="1820382"/>
    <lineage>
        <taxon>Eukaryota</taxon>
        <taxon>Metazoa</taxon>
        <taxon>Ecdysozoa</taxon>
        <taxon>Arthropoda</taxon>
        <taxon>Crustacea</taxon>
        <taxon>Branchiopoda</taxon>
        <taxon>Diplostraca</taxon>
        <taxon>Cladocera</taxon>
        <taxon>Anomopoda</taxon>
        <taxon>Daphniidae</taxon>
        <taxon>Daphnia</taxon>
        <taxon>Daphnia similis group</taxon>
    </lineage>
</organism>
<protein>
    <recommendedName>
        <fullName evidence="3">GH18 domain-containing protein</fullName>
    </recommendedName>
</protein>
<evidence type="ECO:0000313" key="4">
    <source>
        <dbReference type="EMBL" id="KAI9560170.1"/>
    </source>
</evidence>
<feature type="region of interest" description="Disordered" evidence="1">
    <location>
        <begin position="2520"/>
        <end position="2541"/>
    </location>
</feature>
<feature type="compositionally biased region" description="Polar residues" evidence="1">
    <location>
        <begin position="1851"/>
        <end position="1864"/>
    </location>
</feature>
<feature type="chain" id="PRO_5041997797" description="GH18 domain-containing protein" evidence="2">
    <location>
        <begin position="25"/>
        <end position="2936"/>
    </location>
</feature>
<dbReference type="InterPro" id="IPR001223">
    <property type="entry name" value="Glyco_hydro18_cat"/>
</dbReference>
<feature type="domain" description="GH18" evidence="3">
    <location>
        <begin position="45"/>
        <end position="337"/>
    </location>
</feature>
<feature type="compositionally biased region" description="Low complexity" evidence="1">
    <location>
        <begin position="2531"/>
        <end position="2541"/>
    </location>
</feature>
<dbReference type="Pfam" id="PF00704">
    <property type="entry name" value="Glyco_hydro_18"/>
    <property type="match status" value="1"/>
</dbReference>
<gene>
    <name evidence="4" type="ORF">GHT06_014181</name>
</gene>
<evidence type="ECO:0000256" key="1">
    <source>
        <dbReference type="SAM" id="MobiDB-lite"/>
    </source>
</evidence>
<feature type="region of interest" description="Disordered" evidence="1">
    <location>
        <begin position="1445"/>
        <end position="1478"/>
    </location>
</feature>
<dbReference type="SUPFAM" id="SSF51445">
    <property type="entry name" value="(Trans)glycosidases"/>
    <property type="match status" value="1"/>
</dbReference>
<feature type="region of interest" description="Disordered" evidence="1">
    <location>
        <begin position="995"/>
        <end position="1019"/>
    </location>
</feature>
<feature type="region of interest" description="Disordered" evidence="1">
    <location>
        <begin position="2732"/>
        <end position="2752"/>
    </location>
</feature>
<evidence type="ECO:0000256" key="2">
    <source>
        <dbReference type="SAM" id="SignalP"/>
    </source>
</evidence>
<evidence type="ECO:0000259" key="3">
    <source>
        <dbReference type="Pfam" id="PF00704"/>
    </source>
</evidence>